<dbReference type="AlphaFoldDB" id="A0A1N6FTY5"/>
<dbReference type="OrthoDB" id="823982at2"/>
<name>A0A1N6FTY5_9BACT</name>
<keyword evidence="3" id="KW-1185">Reference proteome</keyword>
<organism evidence="2 3">
    <name type="scientific">Algoriphagus halophilus</name>
    <dbReference type="NCBI Taxonomy" id="226505"/>
    <lineage>
        <taxon>Bacteria</taxon>
        <taxon>Pseudomonadati</taxon>
        <taxon>Bacteroidota</taxon>
        <taxon>Cytophagia</taxon>
        <taxon>Cytophagales</taxon>
        <taxon>Cyclobacteriaceae</taxon>
        <taxon>Algoriphagus</taxon>
    </lineage>
</organism>
<reference evidence="3" key="1">
    <citation type="submission" date="2016-11" db="EMBL/GenBank/DDBJ databases">
        <authorList>
            <person name="Varghese N."/>
            <person name="Submissions S."/>
        </authorList>
    </citation>
    <scope>NUCLEOTIDE SEQUENCE [LARGE SCALE GENOMIC DNA]</scope>
    <source>
        <strain evidence="3">DSM 15292</strain>
    </source>
</reference>
<feature type="transmembrane region" description="Helical" evidence="1">
    <location>
        <begin position="189"/>
        <end position="208"/>
    </location>
</feature>
<keyword evidence="1" id="KW-0812">Transmembrane</keyword>
<dbReference type="RefSeq" id="WP_074225528.1">
    <property type="nucleotide sequence ID" value="NZ_FSRC01000002.1"/>
</dbReference>
<sequence>MDSKLIEALFTAYPLDTIPMDVLMVIGFVCFLKLPKEKRGNIHFYLPFIILSFTFLYENFGSYTNYNYEFKKSVNEYLGNYKYPRFNLWLFNVAKRQIGTILYLLLIKSWLEPSKKKYINWMIILFIVVTMTLQLSGIEPLYLNQPIIFAMGANLILIGSAMYFTGMITHPQYLDKNPLRLISFWQMTFVMFTFTLTYVSSVALLYLYEVNPVLGEAIQKIDIIMKIINLGILTLTIASPFLPRVFEEEPFYISHETSA</sequence>
<feature type="transmembrane region" description="Helical" evidence="1">
    <location>
        <begin position="44"/>
        <end position="66"/>
    </location>
</feature>
<evidence type="ECO:0000256" key="1">
    <source>
        <dbReference type="SAM" id="Phobius"/>
    </source>
</evidence>
<evidence type="ECO:0000313" key="3">
    <source>
        <dbReference type="Proteomes" id="UP000185221"/>
    </source>
</evidence>
<gene>
    <name evidence="2" type="ORF">SAMN05444394_2721</name>
</gene>
<feature type="transmembrane region" description="Helical" evidence="1">
    <location>
        <begin position="147"/>
        <end position="168"/>
    </location>
</feature>
<feature type="transmembrane region" description="Helical" evidence="1">
    <location>
        <begin position="12"/>
        <end position="32"/>
    </location>
</feature>
<feature type="transmembrane region" description="Helical" evidence="1">
    <location>
        <begin position="223"/>
        <end position="242"/>
    </location>
</feature>
<keyword evidence="1" id="KW-1133">Transmembrane helix</keyword>
<protein>
    <submittedName>
        <fullName evidence="2">Uncharacterized protein</fullName>
    </submittedName>
</protein>
<dbReference type="STRING" id="226505.SAMN05444394_2721"/>
<evidence type="ECO:0000313" key="2">
    <source>
        <dbReference type="EMBL" id="SIN98677.1"/>
    </source>
</evidence>
<dbReference type="EMBL" id="FSRC01000002">
    <property type="protein sequence ID" value="SIN98677.1"/>
    <property type="molecule type" value="Genomic_DNA"/>
</dbReference>
<keyword evidence="1" id="KW-0472">Membrane</keyword>
<feature type="transmembrane region" description="Helical" evidence="1">
    <location>
        <begin position="118"/>
        <end position="135"/>
    </location>
</feature>
<proteinExistence type="predicted"/>
<dbReference type="Proteomes" id="UP000185221">
    <property type="component" value="Unassembled WGS sequence"/>
</dbReference>
<accession>A0A1N6FTY5</accession>